<dbReference type="AlphaFoldDB" id="A0A9X1VV44"/>
<accession>A0A9X1VV44</accession>
<dbReference type="Gene3D" id="3.40.50.1820">
    <property type="entry name" value="alpha/beta hydrolase"/>
    <property type="match status" value="1"/>
</dbReference>
<dbReference type="InterPro" id="IPR029058">
    <property type="entry name" value="AB_hydrolase_fold"/>
</dbReference>
<proteinExistence type="predicted"/>
<dbReference type="RefSeq" id="WP_243307025.1">
    <property type="nucleotide sequence ID" value="NZ_JALGBI010000001.1"/>
</dbReference>
<dbReference type="PANTHER" id="PTHR43433">
    <property type="entry name" value="HYDROLASE, ALPHA/BETA FOLD FAMILY PROTEIN"/>
    <property type="match status" value="1"/>
</dbReference>
<dbReference type="InterPro" id="IPR000073">
    <property type="entry name" value="AB_hydrolase_1"/>
</dbReference>
<evidence type="ECO:0000313" key="3">
    <source>
        <dbReference type="Proteomes" id="UP001139447"/>
    </source>
</evidence>
<dbReference type="Proteomes" id="UP001139447">
    <property type="component" value="Unassembled WGS sequence"/>
</dbReference>
<dbReference type="Pfam" id="PF00561">
    <property type="entry name" value="Abhydrolase_1"/>
    <property type="match status" value="1"/>
</dbReference>
<keyword evidence="3" id="KW-1185">Reference proteome</keyword>
<gene>
    <name evidence="2" type="ORF">MMF98_14355</name>
</gene>
<reference evidence="2" key="1">
    <citation type="submission" date="2022-03" db="EMBL/GenBank/DDBJ databases">
        <authorList>
            <person name="Woo C.Y."/>
        </authorList>
    </citation>
    <scope>NUCLEOTIDE SEQUENCE</scope>
    <source>
        <strain evidence="2">CYS-02</strain>
    </source>
</reference>
<dbReference type="EMBL" id="JALGBI010000001">
    <property type="protein sequence ID" value="MCJ0764396.1"/>
    <property type="molecule type" value="Genomic_DNA"/>
</dbReference>
<protein>
    <submittedName>
        <fullName evidence="2">Alpha/beta fold hydrolase</fullName>
    </submittedName>
</protein>
<evidence type="ECO:0000313" key="2">
    <source>
        <dbReference type="EMBL" id="MCJ0764396.1"/>
    </source>
</evidence>
<dbReference type="SUPFAM" id="SSF53474">
    <property type="entry name" value="alpha/beta-Hydrolases"/>
    <property type="match status" value="1"/>
</dbReference>
<feature type="domain" description="AB hydrolase-1" evidence="1">
    <location>
        <begin position="21"/>
        <end position="274"/>
    </location>
</feature>
<name>A0A9X1VV44_9BURK</name>
<keyword evidence="2" id="KW-0378">Hydrolase</keyword>
<dbReference type="InterPro" id="IPR050471">
    <property type="entry name" value="AB_hydrolase"/>
</dbReference>
<organism evidence="2 3">
    <name type="scientific">Variovorax terrae</name>
    <dbReference type="NCBI Taxonomy" id="2923278"/>
    <lineage>
        <taxon>Bacteria</taxon>
        <taxon>Pseudomonadati</taxon>
        <taxon>Pseudomonadota</taxon>
        <taxon>Betaproteobacteria</taxon>
        <taxon>Burkholderiales</taxon>
        <taxon>Comamonadaceae</taxon>
        <taxon>Variovorax</taxon>
    </lineage>
</organism>
<dbReference type="PANTHER" id="PTHR43433:SF5">
    <property type="entry name" value="AB HYDROLASE-1 DOMAIN-CONTAINING PROTEIN"/>
    <property type="match status" value="1"/>
</dbReference>
<evidence type="ECO:0000259" key="1">
    <source>
        <dbReference type="Pfam" id="PF00561"/>
    </source>
</evidence>
<comment type="caution">
    <text evidence="2">The sequence shown here is derived from an EMBL/GenBank/DDBJ whole genome shotgun (WGS) entry which is preliminary data.</text>
</comment>
<sequence length="294" mass="31321">MKIRANGIGIEVEDTGGADRPVVLLIMGLGMQLIAWPPAFVQALVAAGYRVIRHDNRDIGLSQHFDHLGVPNVLWQSLKLKLGFTPRAPYSLQDMANDAVGLLDAMGIEKAHVVGVSMGGMIAQRVALTATGRVLSLTSIMSSSGARGLPEARPEVVRALISRPAGKGPQAVADHYVKLFRIIANPAFPLEEAQMRERIMQGIERNHHPAGTLRQLVAVAADTGQRAAQLGRITAPTLVLHGRADPLVPFACGEDTARRIPGARLVGIDGMGHDLPPGVVERLLEPLIPHLGAA</sequence>
<dbReference type="GO" id="GO:0004806">
    <property type="term" value="F:triacylglycerol lipase activity"/>
    <property type="evidence" value="ECO:0007669"/>
    <property type="project" value="TreeGrafter"/>
</dbReference>
<dbReference type="GO" id="GO:0046503">
    <property type="term" value="P:glycerolipid catabolic process"/>
    <property type="evidence" value="ECO:0007669"/>
    <property type="project" value="TreeGrafter"/>
</dbReference>